<dbReference type="Pfam" id="PF06477">
    <property type="entry name" value="DUF1091"/>
    <property type="match status" value="1"/>
</dbReference>
<dbReference type="PANTHER" id="PTHR20898:SF0">
    <property type="entry name" value="DAEDALUS ON 3-RELATED"/>
    <property type="match status" value="1"/>
</dbReference>
<keyword evidence="1" id="KW-1185">Reference proteome</keyword>
<dbReference type="OMA" id="WRRYNSF"/>
<protein>
    <submittedName>
        <fullName evidence="2">Uncharacterized protein LOC111605384</fullName>
    </submittedName>
</protein>
<evidence type="ECO:0000313" key="2">
    <source>
        <dbReference type="RefSeq" id="XP_023179640.2"/>
    </source>
</evidence>
<gene>
    <name evidence="2" type="primary">LOC111605384</name>
</gene>
<accession>A0A6J1MDW7</accession>
<dbReference type="InterPro" id="IPR010512">
    <property type="entry name" value="DUF1091"/>
</dbReference>
<evidence type="ECO:0000313" key="1">
    <source>
        <dbReference type="Proteomes" id="UP000504633"/>
    </source>
</evidence>
<organism evidence="1 2">
    <name type="scientific">Drosophila hydei</name>
    <name type="common">Fruit fly</name>
    <dbReference type="NCBI Taxonomy" id="7224"/>
    <lineage>
        <taxon>Eukaryota</taxon>
        <taxon>Metazoa</taxon>
        <taxon>Ecdysozoa</taxon>
        <taxon>Arthropoda</taxon>
        <taxon>Hexapoda</taxon>
        <taxon>Insecta</taxon>
        <taxon>Pterygota</taxon>
        <taxon>Neoptera</taxon>
        <taxon>Endopterygota</taxon>
        <taxon>Diptera</taxon>
        <taxon>Brachycera</taxon>
        <taxon>Muscomorpha</taxon>
        <taxon>Ephydroidea</taxon>
        <taxon>Drosophilidae</taxon>
        <taxon>Drosophila</taxon>
    </lineage>
</organism>
<dbReference type="AlphaFoldDB" id="A0A6J1MDW7"/>
<sequence>MLLVLALVKCKKSRSRFTNLKCNSSDPEFARFDKCKLNVIGRGIVAVDILIVMLKVPIDNVFINWSIWRRYNSFQPFLYNASCDFCQLLARPHRIAFESLVLAAIQTRSNVNHTCPYNHNVIVDNLVFNDAFLKTLPLPQGEYKIQLRFATNKVWKLTVEVFILREE</sequence>
<reference evidence="2" key="1">
    <citation type="submission" date="2025-08" db="UniProtKB">
        <authorList>
            <consortium name="RefSeq"/>
        </authorList>
    </citation>
    <scope>IDENTIFICATION</scope>
    <source>
        <strain evidence="2">15085-1641.00</strain>
        <tissue evidence="2">Whole body</tissue>
    </source>
</reference>
<name>A0A6J1MDW7_DROHY</name>
<dbReference type="SMART" id="SM00697">
    <property type="entry name" value="DM8"/>
    <property type="match status" value="1"/>
</dbReference>
<proteinExistence type="predicted"/>
<dbReference type="PANTHER" id="PTHR20898">
    <property type="entry name" value="DAEDALUS ON 3-RELATED-RELATED"/>
    <property type="match status" value="1"/>
</dbReference>
<dbReference type="Proteomes" id="UP000504633">
    <property type="component" value="Unplaced"/>
</dbReference>
<dbReference type="OrthoDB" id="7727171at2759"/>
<dbReference type="GeneID" id="111605384"/>
<dbReference type="RefSeq" id="XP_023179640.2">
    <property type="nucleotide sequence ID" value="XM_023323872.2"/>
</dbReference>
<dbReference type="KEGG" id="dhe:111605384"/>